<dbReference type="NCBIfam" id="TIGR02937">
    <property type="entry name" value="sigma70-ECF"/>
    <property type="match status" value="1"/>
</dbReference>
<reference evidence="8 9" key="1">
    <citation type="journal article" date="2015" name="Nature">
        <title>rRNA introns, odd ribosomes, and small enigmatic genomes across a large radiation of phyla.</title>
        <authorList>
            <person name="Brown C.T."/>
            <person name="Hug L.A."/>
            <person name="Thomas B.C."/>
            <person name="Sharon I."/>
            <person name="Castelle C.J."/>
            <person name="Singh A."/>
            <person name="Wilkins M.J."/>
            <person name="Williams K.H."/>
            <person name="Banfield J.F."/>
        </authorList>
    </citation>
    <scope>NUCLEOTIDE SEQUENCE [LARGE SCALE GENOMIC DNA]</scope>
</reference>
<dbReference type="InterPro" id="IPR014284">
    <property type="entry name" value="RNA_pol_sigma-70_dom"/>
</dbReference>
<dbReference type="EMBL" id="LBZL01000003">
    <property type="protein sequence ID" value="KKR70597.1"/>
    <property type="molecule type" value="Genomic_DNA"/>
</dbReference>
<dbReference type="SUPFAM" id="SSF88659">
    <property type="entry name" value="Sigma3 and sigma4 domains of RNA polymerase sigma factors"/>
    <property type="match status" value="1"/>
</dbReference>
<dbReference type="Gene3D" id="1.10.1740.10">
    <property type="match status" value="1"/>
</dbReference>
<keyword evidence="3" id="KW-0731">Sigma factor</keyword>
<dbReference type="Proteomes" id="UP000034452">
    <property type="component" value="Unassembled WGS sequence"/>
</dbReference>
<organism evidence="8 9">
    <name type="scientific">Candidatus Nomurabacteria bacterium GW2011_GWB1_40_7</name>
    <dbReference type="NCBI Taxonomy" id="1618744"/>
    <lineage>
        <taxon>Bacteria</taxon>
        <taxon>Candidatus Nomuraibacteriota</taxon>
    </lineage>
</organism>
<dbReference type="InterPro" id="IPR007627">
    <property type="entry name" value="RNA_pol_sigma70_r2"/>
</dbReference>
<dbReference type="InterPro" id="IPR013325">
    <property type="entry name" value="RNA_pol_sigma_r2"/>
</dbReference>
<keyword evidence="5" id="KW-0804">Transcription</keyword>
<dbReference type="InterPro" id="IPR013249">
    <property type="entry name" value="RNA_pol_sigma70_r4_t2"/>
</dbReference>
<evidence type="ECO:0000256" key="5">
    <source>
        <dbReference type="ARBA" id="ARBA00023163"/>
    </source>
</evidence>
<dbReference type="SUPFAM" id="SSF88946">
    <property type="entry name" value="Sigma2 domain of RNA polymerase sigma factors"/>
    <property type="match status" value="1"/>
</dbReference>
<feature type="domain" description="RNA polymerase sigma-70 region 2" evidence="6">
    <location>
        <begin position="14"/>
        <end position="79"/>
    </location>
</feature>
<dbReference type="Pfam" id="PF04542">
    <property type="entry name" value="Sigma70_r2"/>
    <property type="match status" value="1"/>
</dbReference>
<dbReference type="Gene3D" id="1.10.10.10">
    <property type="entry name" value="Winged helix-like DNA-binding domain superfamily/Winged helix DNA-binding domain"/>
    <property type="match status" value="1"/>
</dbReference>
<evidence type="ECO:0000259" key="6">
    <source>
        <dbReference type="Pfam" id="PF04542"/>
    </source>
</evidence>
<evidence type="ECO:0000259" key="7">
    <source>
        <dbReference type="Pfam" id="PF08281"/>
    </source>
</evidence>
<dbReference type="GO" id="GO:0006352">
    <property type="term" value="P:DNA-templated transcription initiation"/>
    <property type="evidence" value="ECO:0007669"/>
    <property type="project" value="InterPro"/>
</dbReference>
<protein>
    <recommendedName>
        <fullName evidence="10">RNA polymerase, sigma-24 subunit, ECF subfamily</fullName>
    </recommendedName>
</protein>
<dbReference type="AlphaFoldDB" id="A0A0G0W5T3"/>
<dbReference type="InterPro" id="IPR036388">
    <property type="entry name" value="WH-like_DNA-bd_sf"/>
</dbReference>
<evidence type="ECO:0000313" key="9">
    <source>
        <dbReference type="Proteomes" id="UP000034452"/>
    </source>
</evidence>
<dbReference type="PANTHER" id="PTHR43133:SF8">
    <property type="entry name" value="RNA POLYMERASE SIGMA FACTOR HI_1459-RELATED"/>
    <property type="match status" value="1"/>
</dbReference>
<feature type="domain" description="RNA polymerase sigma factor 70 region 4 type 2" evidence="7">
    <location>
        <begin position="109"/>
        <end position="159"/>
    </location>
</feature>
<sequence length="168" mass="19714">MNAKEEKEKSFVELYDTHADAIFRFCFFKTGDREIAKDLTQDTFIKVFNYLAKKEVQNAKSFIYTTAKNTVIDFWRKKKSLSENQLPEGFFESIAERDDTEADIDYSIFLSLLDKLSESDREVIILRFIEDMSSKNMAELLGERENTILVRISRAKEKLRNLLKEANK</sequence>
<keyword evidence="4" id="KW-0238">DNA-binding</keyword>
<dbReference type="GO" id="GO:0016987">
    <property type="term" value="F:sigma factor activity"/>
    <property type="evidence" value="ECO:0007669"/>
    <property type="project" value="UniProtKB-KW"/>
</dbReference>
<evidence type="ECO:0000313" key="8">
    <source>
        <dbReference type="EMBL" id="KKR70597.1"/>
    </source>
</evidence>
<evidence type="ECO:0008006" key="10">
    <source>
        <dbReference type="Google" id="ProtNLM"/>
    </source>
</evidence>
<dbReference type="CDD" id="cd06171">
    <property type="entry name" value="Sigma70_r4"/>
    <property type="match status" value="1"/>
</dbReference>
<dbReference type="InterPro" id="IPR039425">
    <property type="entry name" value="RNA_pol_sigma-70-like"/>
</dbReference>
<gene>
    <name evidence="8" type="ORF">UU13_C0003G0041</name>
</gene>
<name>A0A0G0W5T3_9BACT</name>
<comment type="similarity">
    <text evidence="1">Belongs to the sigma-70 factor family. ECF subfamily.</text>
</comment>
<comment type="caution">
    <text evidence="8">The sequence shown here is derived from an EMBL/GenBank/DDBJ whole genome shotgun (WGS) entry which is preliminary data.</text>
</comment>
<evidence type="ECO:0000256" key="1">
    <source>
        <dbReference type="ARBA" id="ARBA00010641"/>
    </source>
</evidence>
<accession>A0A0G0W5T3</accession>
<dbReference type="Pfam" id="PF08281">
    <property type="entry name" value="Sigma70_r4_2"/>
    <property type="match status" value="1"/>
</dbReference>
<keyword evidence="2" id="KW-0805">Transcription regulation</keyword>
<proteinExistence type="inferred from homology"/>
<dbReference type="InterPro" id="IPR013324">
    <property type="entry name" value="RNA_pol_sigma_r3/r4-like"/>
</dbReference>
<evidence type="ECO:0000256" key="4">
    <source>
        <dbReference type="ARBA" id="ARBA00023125"/>
    </source>
</evidence>
<dbReference type="PANTHER" id="PTHR43133">
    <property type="entry name" value="RNA POLYMERASE ECF-TYPE SIGMA FACTO"/>
    <property type="match status" value="1"/>
</dbReference>
<dbReference type="GO" id="GO:0003677">
    <property type="term" value="F:DNA binding"/>
    <property type="evidence" value="ECO:0007669"/>
    <property type="project" value="UniProtKB-KW"/>
</dbReference>
<evidence type="ECO:0000256" key="3">
    <source>
        <dbReference type="ARBA" id="ARBA00023082"/>
    </source>
</evidence>
<evidence type="ECO:0000256" key="2">
    <source>
        <dbReference type="ARBA" id="ARBA00023015"/>
    </source>
</evidence>